<keyword evidence="8 20" id="KW-0732">Signal</keyword>
<feature type="domain" description="Protein kinase" evidence="21">
    <location>
        <begin position="386"/>
        <end position="664"/>
    </location>
</feature>
<keyword evidence="16" id="KW-0325">Glycoprotein</keyword>
<dbReference type="STRING" id="106549.A0A540N1M9"/>
<dbReference type="Proteomes" id="UP000315295">
    <property type="component" value="Unassembled WGS sequence"/>
</dbReference>
<dbReference type="Gene3D" id="1.10.510.10">
    <property type="entry name" value="Transferase(Phosphotransferase) domain 1"/>
    <property type="match status" value="1"/>
</dbReference>
<sequence>MVIPSAKLLPLLLLFLLFIPSASPLAFNYDSFTIGNTGIFLPCASPLSFNFPSFPNDQNLFIEPDAFVYDKSLRLTKSVVGEQQNQSVGRATYSQPFLLRENATGKLADFTTNFTFVIDSQGNKDYADGLAFFLAPNGSLLNTTVGRGGALGLPVINPPNNESTNLYPFVAVEFDIYKNDVTSVKDPIFDHVGIDINSLKSNVTERWNGSITTGEENTARIRYDSGSKNLSVVYTSFVNGFQVWRNISCIVDLNEYLQGYVVVGFSAATGDSISIPQINTWSFNSTELHDAPPPVVPVPEPNPIVEPDPGNGVNVGLVVGLVVGGCVVLAGGLVLVWRICWRKGKTGGSSDDEDPMVNDSIDEEFEKGTGPKKFSYKTLAQSTGNFDEGEKLGEGGFGGVYRGFIKGLDSYVAVKRVSSRSRQGMKEYAAEVRIISRLRHRNLVQLIGWCHEKGELLLVYEFMSNGSLDSHLFKSKTLLPWEARYRIAQGLASGLFYLHEEWEQCVLHRDIKSSNIMLDSNFNAKLGDFGLARLVDHGKQSQTTILAGTMGYMAPECLTTGKASKETDVYSFGIVALEIACGRKPIDPKSEGSKINMVEWVWELYGEGKVIEAVDPKLCGEFDDKQMECLLIAGLWCAHPDYMIRPSIQQTIQVLNFEVPLPILPSKMPVASYVSLPIPFSISSSYNTDLERGQTESSGHGYNTISSQFTSSSASNSSPSASLLYPK</sequence>
<keyword evidence="23" id="KW-1185">Reference proteome</keyword>
<dbReference type="InterPro" id="IPR013320">
    <property type="entry name" value="ConA-like_dom_sf"/>
</dbReference>
<keyword evidence="10 17" id="KW-0547">Nucleotide-binding</keyword>
<dbReference type="GO" id="GO:0002229">
    <property type="term" value="P:defense response to oomycetes"/>
    <property type="evidence" value="ECO:0007669"/>
    <property type="project" value="UniProtKB-ARBA"/>
</dbReference>
<keyword evidence="6" id="KW-0808">Transferase</keyword>
<feature type="compositionally biased region" description="Polar residues" evidence="18">
    <location>
        <begin position="695"/>
        <end position="705"/>
    </location>
</feature>
<dbReference type="FunFam" id="1.10.510.10:FF:000240">
    <property type="entry name" value="Lectin-domain containing receptor kinase A4.3"/>
    <property type="match status" value="1"/>
</dbReference>
<organism evidence="22 23">
    <name type="scientific">Malus baccata</name>
    <name type="common">Siberian crab apple</name>
    <name type="synonym">Pyrus baccata</name>
    <dbReference type="NCBI Taxonomy" id="106549"/>
    <lineage>
        <taxon>Eukaryota</taxon>
        <taxon>Viridiplantae</taxon>
        <taxon>Streptophyta</taxon>
        <taxon>Embryophyta</taxon>
        <taxon>Tracheophyta</taxon>
        <taxon>Spermatophyta</taxon>
        <taxon>Magnoliopsida</taxon>
        <taxon>eudicotyledons</taxon>
        <taxon>Gunneridae</taxon>
        <taxon>Pentapetalae</taxon>
        <taxon>rosids</taxon>
        <taxon>fabids</taxon>
        <taxon>Rosales</taxon>
        <taxon>Rosaceae</taxon>
        <taxon>Amygdaloideae</taxon>
        <taxon>Maleae</taxon>
        <taxon>Malus</taxon>
    </lineage>
</organism>
<evidence type="ECO:0000256" key="16">
    <source>
        <dbReference type="ARBA" id="ARBA00023180"/>
    </source>
</evidence>
<keyword evidence="11" id="KW-0418">Kinase</keyword>
<proteinExistence type="inferred from homology"/>
<dbReference type="InterPro" id="IPR001220">
    <property type="entry name" value="Legume_lectin_dom"/>
</dbReference>
<evidence type="ECO:0000313" key="23">
    <source>
        <dbReference type="Proteomes" id="UP000315295"/>
    </source>
</evidence>
<name>A0A540N1M9_MALBA</name>
<comment type="subcellular location">
    <subcellularLocation>
        <location evidence="1">Cell membrane</location>
        <topology evidence="1">Single-pass type I membrane protein</topology>
    </subcellularLocation>
</comment>
<feature type="region of interest" description="Disordered" evidence="18">
    <location>
        <begin position="691"/>
        <end position="727"/>
    </location>
</feature>
<accession>A0A540N1M9</accession>
<dbReference type="GO" id="GO:0005886">
    <property type="term" value="C:plasma membrane"/>
    <property type="evidence" value="ECO:0007669"/>
    <property type="project" value="UniProtKB-SubCell"/>
</dbReference>
<dbReference type="CDD" id="cd06899">
    <property type="entry name" value="lectin_legume_LecRK_Arcelin_ConA"/>
    <property type="match status" value="1"/>
</dbReference>
<comment type="caution">
    <text evidence="22">The sequence shown here is derived from an EMBL/GenBank/DDBJ whole genome shotgun (WGS) entry which is preliminary data.</text>
</comment>
<dbReference type="SUPFAM" id="SSF49899">
    <property type="entry name" value="Concanavalin A-like lectins/glucanases"/>
    <property type="match status" value="1"/>
</dbReference>
<keyword evidence="13 19" id="KW-1133">Transmembrane helix</keyword>
<evidence type="ECO:0000256" key="7">
    <source>
        <dbReference type="ARBA" id="ARBA00022692"/>
    </source>
</evidence>
<dbReference type="GO" id="GO:0030246">
    <property type="term" value="F:carbohydrate binding"/>
    <property type="evidence" value="ECO:0007669"/>
    <property type="project" value="UniProtKB-KW"/>
</dbReference>
<comment type="similarity">
    <text evidence="3">In the N-terminal section; belongs to the leguminous lectin family.</text>
</comment>
<dbReference type="Gene3D" id="3.30.200.20">
    <property type="entry name" value="Phosphorylase Kinase, domain 1"/>
    <property type="match status" value="1"/>
</dbReference>
<evidence type="ECO:0000256" key="10">
    <source>
        <dbReference type="ARBA" id="ARBA00022741"/>
    </source>
</evidence>
<dbReference type="PANTHER" id="PTHR27007">
    <property type="match status" value="1"/>
</dbReference>
<dbReference type="Pfam" id="PF00139">
    <property type="entry name" value="Lectin_legB"/>
    <property type="match status" value="1"/>
</dbReference>
<keyword evidence="14 19" id="KW-0472">Membrane</keyword>
<evidence type="ECO:0000256" key="13">
    <source>
        <dbReference type="ARBA" id="ARBA00022989"/>
    </source>
</evidence>
<comment type="similarity">
    <text evidence="2">Belongs to the leguminous lectin family.</text>
</comment>
<dbReference type="Pfam" id="PF00069">
    <property type="entry name" value="Pkinase"/>
    <property type="match status" value="1"/>
</dbReference>
<dbReference type="AlphaFoldDB" id="A0A540N1M9"/>
<gene>
    <name evidence="22" type="ORF">C1H46_009433</name>
</gene>
<feature type="binding site" evidence="17">
    <location>
        <position position="415"/>
    </location>
    <ligand>
        <name>ATP</name>
        <dbReference type="ChEBI" id="CHEBI:30616"/>
    </ligand>
</feature>
<keyword evidence="5" id="KW-1003">Cell membrane</keyword>
<feature type="transmembrane region" description="Helical" evidence="19">
    <location>
        <begin position="315"/>
        <end position="337"/>
    </location>
</feature>
<evidence type="ECO:0000256" key="14">
    <source>
        <dbReference type="ARBA" id="ARBA00023136"/>
    </source>
</evidence>
<dbReference type="SMART" id="SM00220">
    <property type="entry name" value="S_TKc"/>
    <property type="match status" value="1"/>
</dbReference>
<dbReference type="GO" id="GO:0004672">
    <property type="term" value="F:protein kinase activity"/>
    <property type="evidence" value="ECO:0007669"/>
    <property type="project" value="InterPro"/>
</dbReference>
<evidence type="ECO:0000256" key="12">
    <source>
        <dbReference type="ARBA" id="ARBA00022840"/>
    </source>
</evidence>
<keyword evidence="12 17" id="KW-0067">ATP-binding</keyword>
<dbReference type="PROSITE" id="PS50011">
    <property type="entry name" value="PROTEIN_KINASE_DOM"/>
    <property type="match status" value="1"/>
</dbReference>
<dbReference type="Gene3D" id="2.60.120.200">
    <property type="match status" value="1"/>
</dbReference>
<evidence type="ECO:0000256" key="6">
    <source>
        <dbReference type="ARBA" id="ARBA00022679"/>
    </source>
</evidence>
<evidence type="ECO:0000256" key="5">
    <source>
        <dbReference type="ARBA" id="ARBA00022475"/>
    </source>
</evidence>
<dbReference type="FunFam" id="3.30.200.20:FF:000168">
    <property type="entry name" value="L-type lectin-domain containing receptor kinase IX.1"/>
    <property type="match status" value="1"/>
</dbReference>
<evidence type="ECO:0000256" key="18">
    <source>
        <dbReference type="SAM" id="MobiDB-lite"/>
    </source>
</evidence>
<evidence type="ECO:0000256" key="11">
    <source>
        <dbReference type="ARBA" id="ARBA00022777"/>
    </source>
</evidence>
<evidence type="ECO:0000256" key="2">
    <source>
        <dbReference type="ARBA" id="ARBA00007606"/>
    </source>
</evidence>
<comment type="similarity">
    <text evidence="4">In the C-terminal section; belongs to the protein kinase superfamily. Ser/Thr protein kinase family.</text>
</comment>
<evidence type="ECO:0000256" key="1">
    <source>
        <dbReference type="ARBA" id="ARBA00004251"/>
    </source>
</evidence>
<keyword evidence="9" id="KW-0430">Lectin</keyword>
<evidence type="ECO:0000256" key="9">
    <source>
        <dbReference type="ARBA" id="ARBA00022734"/>
    </source>
</evidence>
<dbReference type="PROSITE" id="PS00107">
    <property type="entry name" value="PROTEIN_KINASE_ATP"/>
    <property type="match status" value="1"/>
</dbReference>
<reference evidence="22 23" key="1">
    <citation type="journal article" date="2019" name="G3 (Bethesda)">
        <title>Sequencing of a Wild Apple (Malus baccata) Genome Unravels the Differences Between Cultivated and Wild Apple Species Regarding Disease Resistance and Cold Tolerance.</title>
        <authorList>
            <person name="Chen X."/>
        </authorList>
    </citation>
    <scope>NUCLEOTIDE SEQUENCE [LARGE SCALE GENOMIC DNA]</scope>
    <source>
        <strain evidence="23">cv. Shandingzi</strain>
        <tissue evidence="22">Leaves</tissue>
    </source>
</reference>
<dbReference type="CDD" id="cd14066">
    <property type="entry name" value="STKc_IRAK"/>
    <property type="match status" value="1"/>
</dbReference>
<evidence type="ECO:0000256" key="4">
    <source>
        <dbReference type="ARBA" id="ARBA00010217"/>
    </source>
</evidence>
<keyword evidence="7 19" id="KW-0812">Transmembrane</keyword>
<dbReference type="InterPro" id="IPR000719">
    <property type="entry name" value="Prot_kinase_dom"/>
</dbReference>
<dbReference type="EMBL" id="VIEB01000131">
    <property type="protein sequence ID" value="TQE04962.1"/>
    <property type="molecule type" value="Genomic_DNA"/>
</dbReference>
<dbReference type="InterPro" id="IPR017441">
    <property type="entry name" value="Protein_kinase_ATP_BS"/>
</dbReference>
<evidence type="ECO:0000256" key="15">
    <source>
        <dbReference type="ARBA" id="ARBA00023170"/>
    </source>
</evidence>
<evidence type="ECO:0000313" key="22">
    <source>
        <dbReference type="EMBL" id="TQE04962.1"/>
    </source>
</evidence>
<evidence type="ECO:0000256" key="20">
    <source>
        <dbReference type="SAM" id="SignalP"/>
    </source>
</evidence>
<dbReference type="SUPFAM" id="SSF56112">
    <property type="entry name" value="Protein kinase-like (PK-like)"/>
    <property type="match status" value="1"/>
</dbReference>
<protein>
    <recommendedName>
        <fullName evidence="21">Protein kinase domain-containing protein</fullName>
    </recommendedName>
</protein>
<feature type="compositionally biased region" description="Low complexity" evidence="18">
    <location>
        <begin position="706"/>
        <end position="727"/>
    </location>
</feature>
<feature type="chain" id="PRO_5022001324" description="Protein kinase domain-containing protein" evidence="20">
    <location>
        <begin position="25"/>
        <end position="727"/>
    </location>
</feature>
<evidence type="ECO:0000256" key="8">
    <source>
        <dbReference type="ARBA" id="ARBA00022729"/>
    </source>
</evidence>
<evidence type="ECO:0000259" key="21">
    <source>
        <dbReference type="PROSITE" id="PS50011"/>
    </source>
</evidence>
<keyword evidence="15" id="KW-0675">Receptor</keyword>
<dbReference type="PROSITE" id="PS00108">
    <property type="entry name" value="PROTEIN_KINASE_ST"/>
    <property type="match status" value="1"/>
</dbReference>
<evidence type="ECO:0000256" key="19">
    <source>
        <dbReference type="SAM" id="Phobius"/>
    </source>
</evidence>
<dbReference type="InterPro" id="IPR050528">
    <property type="entry name" value="L-type_Lectin-RKs"/>
</dbReference>
<dbReference type="InterPro" id="IPR011009">
    <property type="entry name" value="Kinase-like_dom_sf"/>
</dbReference>
<dbReference type="GO" id="GO:0005524">
    <property type="term" value="F:ATP binding"/>
    <property type="evidence" value="ECO:0007669"/>
    <property type="project" value="UniProtKB-UniRule"/>
</dbReference>
<evidence type="ECO:0000256" key="3">
    <source>
        <dbReference type="ARBA" id="ARBA00008536"/>
    </source>
</evidence>
<feature type="signal peptide" evidence="20">
    <location>
        <begin position="1"/>
        <end position="24"/>
    </location>
</feature>
<dbReference type="InterPro" id="IPR008271">
    <property type="entry name" value="Ser/Thr_kinase_AS"/>
</dbReference>
<evidence type="ECO:0000256" key="17">
    <source>
        <dbReference type="PROSITE-ProRule" id="PRU10141"/>
    </source>
</evidence>